<dbReference type="InterPro" id="IPR014710">
    <property type="entry name" value="RmlC-like_jellyroll"/>
</dbReference>
<evidence type="ECO:0000259" key="1">
    <source>
        <dbReference type="Pfam" id="PF07883"/>
    </source>
</evidence>
<dbReference type="InterPro" id="IPR053146">
    <property type="entry name" value="QDO-like"/>
</dbReference>
<dbReference type="EMBL" id="JBHSGI010000033">
    <property type="protein sequence ID" value="MFC4671196.1"/>
    <property type="molecule type" value="Genomic_DNA"/>
</dbReference>
<evidence type="ECO:0000313" key="2">
    <source>
        <dbReference type="EMBL" id="MFC4671196.1"/>
    </source>
</evidence>
<dbReference type="PANTHER" id="PTHR36440:SF1">
    <property type="entry name" value="PUTATIVE (AFU_ORTHOLOGUE AFUA_8G07350)-RELATED"/>
    <property type="match status" value="1"/>
</dbReference>
<dbReference type="InterPro" id="IPR013096">
    <property type="entry name" value="Cupin_2"/>
</dbReference>
<dbReference type="RefSeq" id="WP_380721379.1">
    <property type="nucleotide sequence ID" value="NZ_JBHSGI010000033.1"/>
</dbReference>
<reference evidence="3" key="1">
    <citation type="journal article" date="2019" name="Int. J. Syst. Evol. Microbiol.">
        <title>The Global Catalogue of Microorganisms (GCM) 10K type strain sequencing project: providing services to taxonomists for standard genome sequencing and annotation.</title>
        <authorList>
            <consortium name="The Broad Institute Genomics Platform"/>
            <consortium name="The Broad Institute Genome Sequencing Center for Infectious Disease"/>
            <person name="Wu L."/>
            <person name="Ma J."/>
        </authorList>
    </citation>
    <scope>NUCLEOTIDE SEQUENCE [LARGE SCALE GENOMIC DNA]</scope>
    <source>
        <strain evidence="3">CGMCC 4.7283</strain>
    </source>
</reference>
<dbReference type="Proteomes" id="UP001595973">
    <property type="component" value="Unassembled WGS sequence"/>
</dbReference>
<dbReference type="InterPro" id="IPR011051">
    <property type="entry name" value="RmlC_Cupin_sf"/>
</dbReference>
<proteinExistence type="predicted"/>
<evidence type="ECO:0000313" key="3">
    <source>
        <dbReference type="Proteomes" id="UP001595973"/>
    </source>
</evidence>
<keyword evidence="2" id="KW-0456">Lyase</keyword>
<gene>
    <name evidence="2" type="ORF">ACFO5X_21780</name>
</gene>
<dbReference type="PANTHER" id="PTHR36440">
    <property type="entry name" value="PUTATIVE (AFU_ORTHOLOGUE AFUA_8G07350)-RELATED"/>
    <property type="match status" value="1"/>
</dbReference>
<dbReference type="SUPFAM" id="SSF51182">
    <property type="entry name" value="RmlC-like cupins"/>
    <property type="match status" value="1"/>
</dbReference>
<comment type="caution">
    <text evidence="2">The sequence shown here is derived from an EMBL/GenBank/DDBJ whole genome shotgun (WGS) entry which is preliminary data.</text>
</comment>
<feature type="domain" description="Cupin type-2" evidence="1">
    <location>
        <begin position="40"/>
        <end position="102"/>
    </location>
</feature>
<sequence length="154" mass="16651">MTHPILGPGAIEWLGTWYSILLSAEATGGSLSVVDSIGAPDSGPPRHVHHDADETFVLLSGACDFWLEGETFRRGAGSTVFVPRGKEHTFRVVGPEPSRHLVLLTPGGFEGFFVEMARRKYRIPQDMTEVIQVAQAYRMDFTGPPLAAETAGAA</sequence>
<organism evidence="2 3">
    <name type="scientific">Seohaeicola nanhaiensis</name>
    <dbReference type="NCBI Taxonomy" id="1387282"/>
    <lineage>
        <taxon>Bacteria</taxon>
        <taxon>Pseudomonadati</taxon>
        <taxon>Pseudomonadota</taxon>
        <taxon>Alphaproteobacteria</taxon>
        <taxon>Rhodobacterales</taxon>
        <taxon>Roseobacteraceae</taxon>
        <taxon>Seohaeicola</taxon>
    </lineage>
</organism>
<protein>
    <submittedName>
        <fullName evidence="2">Dimethylsulfonioproprionate lyase family protein</fullName>
    </submittedName>
</protein>
<dbReference type="GO" id="GO:0016829">
    <property type="term" value="F:lyase activity"/>
    <property type="evidence" value="ECO:0007669"/>
    <property type="project" value="UniProtKB-KW"/>
</dbReference>
<accession>A0ABV9KNG5</accession>
<dbReference type="Pfam" id="PF07883">
    <property type="entry name" value="Cupin_2"/>
    <property type="match status" value="1"/>
</dbReference>
<dbReference type="Gene3D" id="2.60.120.10">
    <property type="entry name" value="Jelly Rolls"/>
    <property type="match status" value="1"/>
</dbReference>
<keyword evidence="3" id="KW-1185">Reference proteome</keyword>
<name>A0ABV9KNG5_9RHOB</name>